<evidence type="ECO:0000313" key="6">
    <source>
        <dbReference type="WBParaSite" id="SSLN_0001699301-mRNA-1"/>
    </source>
</evidence>
<feature type="compositionally biased region" description="Polar residues" evidence="2">
    <location>
        <begin position="72"/>
        <end position="83"/>
    </location>
</feature>
<dbReference type="Proteomes" id="UP000275846">
    <property type="component" value="Unassembled WGS sequence"/>
</dbReference>
<keyword evidence="1" id="KW-0862">Zinc</keyword>
<dbReference type="OrthoDB" id="6284515at2759"/>
<dbReference type="EMBL" id="UYSU01041003">
    <property type="protein sequence ID" value="VDM02758.1"/>
    <property type="molecule type" value="Genomic_DNA"/>
</dbReference>
<reference evidence="6" key="1">
    <citation type="submission" date="2016-06" db="UniProtKB">
        <authorList>
            <consortium name="WormBaseParasite"/>
        </authorList>
    </citation>
    <scope>IDENTIFICATION</scope>
</reference>
<evidence type="ECO:0000256" key="2">
    <source>
        <dbReference type="SAM" id="MobiDB-lite"/>
    </source>
</evidence>
<gene>
    <name evidence="4" type="ORF">SSLN_LOCUS16372</name>
</gene>
<keyword evidence="5" id="KW-1185">Reference proteome</keyword>
<dbReference type="GO" id="GO:0008270">
    <property type="term" value="F:zinc ion binding"/>
    <property type="evidence" value="ECO:0007669"/>
    <property type="project" value="UniProtKB-KW"/>
</dbReference>
<evidence type="ECO:0000259" key="3">
    <source>
        <dbReference type="PROSITE" id="PS50157"/>
    </source>
</evidence>
<reference evidence="4 5" key="2">
    <citation type="submission" date="2018-11" db="EMBL/GenBank/DDBJ databases">
        <authorList>
            <consortium name="Pathogen Informatics"/>
        </authorList>
    </citation>
    <scope>NUCLEOTIDE SEQUENCE [LARGE SCALE GENOMIC DNA]</scope>
    <source>
        <strain evidence="4 5">NST_G2</strain>
    </source>
</reference>
<name>A0A183TIS4_SCHSO</name>
<dbReference type="PROSITE" id="PS50157">
    <property type="entry name" value="ZINC_FINGER_C2H2_2"/>
    <property type="match status" value="1"/>
</dbReference>
<dbReference type="WBParaSite" id="SSLN_0001699301-mRNA-1">
    <property type="protein sequence ID" value="SSLN_0001699301-mRNA-1"/>
    <property type="gene ID" value="SSLN_0001699301"/>
</dbReference>
<keyword evidence="1" id="KW-0863">Zinc-finger</keyword>
<feature type="domain" description="C2H2-type" evidence="3">
    <location>
        <begin position="35"/>
        <end position="64"/>
    </location>
</feature>
<sequence>MLGSCPRATSSAPSIDKLLMSLESGTPNPDSSFKWKCFICNLGFTAKDALLHHLKTPAHRANIPTEYPNPCQEPSQGTVNQTPKPTPERPDKAPQTSALSASVSSPSKPDDLIELIRQMIREMLTKIIQEELRAAFSVSLSDLRIHDGKVDEADDRRLLVTNAELKSAPHCEYMLRTSTPYTESGSVVPRLIVAHSRGSPEMDNSEVLSSNVDKTYATVVLASRLIFFLVDGYKDAWAPVIRSNLVSPRLFTRLMEPGHQCVDIRFVDFSGYTVLSRCLPILELAEESIVVGPDSSRLSAQLQGSSADPVTATSPSISKDFLNCPID</sequence>
<evidence type="ECO:0000313" key="5">
    <source>
        <dbReference type="Proteomes" id="UP000275846"/>
    </source>
</evidence>
<proteinExistence type="predicted"/>
<evidence type="ECO:0000256" key="1">
    <source>
        <dbReference type="PROSITE-ProRule" id="PRU00042"/>
    </source>
</evidence>
<dbReference type="PROSITE" id="PS00028">
    <property type="entry name" value="ZINC_FINGER_C2H2_1"/>
    <property type="match status" value="1"/>
</dbReference>
<feature type="compositionally biased region" description="Low complexity" evidence="2">
    <location>
        <begin position="97"/>
        <end position="107"/>
    </location>
</feature>
<accession>A0A183TIS4</accession>
<protein>
    <submittedName>
        <fullName evidence="6">C2H2-type domain-containing protein</fullName>
    </submittedName>
</protein>
<evidence type="ECO:0000313" key="4">
    <source>
        <dbReference type="EMBL" id="VDM02758.1"/>
    </source>
</evidence>
<organism evidence="6">
    <name type="scientific">Schistocephalus solidus</name>
    <name type="common">Tapeworm</name>
    <dbReference type="NCBI Taxonomy" id="70667"/>
    <lineage>
        <taxon>Eukaryota</taxon>
        <taxon>Metazoa</taxon>
        <taxon>Spiralia</taxon>
        <taxon>Lophotrochozoa</taxon>
        <taxon>Platyhelminthes</taxon>
        <taxon>Cestoda</taxon>
        <taxon>Eucestoda</taxon>
        <taxon>Diphyllobothriidea</taxon>
        <taxon>Diphyllobothriidae</taxon>
        <taxon>Schistocephalus</taxon>
    </lineage>
</organism>
<keyword evidence="1" id="KW-0479">Metal-binding</keyword>
<feature type="region of interest" description="Disordered" evidence="2">
    <location>
        <begin position="61"/>
        <end position="108"/>
    </location>
</feature>
<dbReference type="AlphaFoldDB" id="A0A183TIS4"/>
<dbReference type="InterPro" id="IPR013087">
    <property type="entry name" value="Znf_C2H2_type"/>
</dbReference>